<dbReference type="InterPro" id="IPR000631">
    <property type="entry name" value="CARKD"/>
</dbReference>
<feature type="binding site" evidence="18">
    <location>
        <position position="126"/>
    </location>
    <ligand>
        <name>K(+)</name>
        <dbReference type="ChEBI" id="CHEBI:29103"/>
    </ligand>
</feature>
<feature type="binding site" evidence="18">
    <location>
        <position position="159"/>
    </location>
    <ligand>
        <name>(6S)-NADPHX</name>
        <dbReference type="ChEBI" id="CHEBI:64076"/>
    </ligand>
</feature>
<feature type="domain" description="YjeF C-terminal" evidence="20">
    <location>
        <begin position="226"/>
        <end position="499"/>
    </location>
</feature>
<comment type="catalytic activity">
    <reaction evidence="16 17 19">
        <text>(6S)-NADPHX + ADP = AMP + phosphate + NADPH + H(+)</text>
        <dbReference type="Rhea" id="RHEA:32235"/>
        <dbReference type="ChEBI" id="CHEBI:15378"/>
        <dbReference type="ChEBI" id="CHEBI:43474"/>
        <dbReference type="ChEBI" id="CHEBI:57783"/>
        <dbReference type="ChEBI" id="CHEBI:64076"/>
        <dbReference type="ChEBI" id="CHEBI:456215"/>
        <dbReference type="ChEBI" id="CHEBI:456216"/>
        <dbReference type="EC" id="4.2.1.136"/>
    </reaction>
</comment>
<evidence type="ECO:0000256" key="5">
    <source>
        <dbReference type="ARBA" id="ARBA00022723"/>
    </source>
</evidence>
<keyword evidence="11 18" id="KW-0413">Isomerase</keyword>
<evidence type="ECO:0000256" key="13">
    <source>
        <dbReference type="ARBA" id="ARBA00023268"/>
    </source>
</evidence>
<evidence type="ECO:0000256" key="2">
    <source>
        <dbReference type="ARBA" id="ARBA00000909"/>
    </source>
</evidence>
<organism evidence="22 23">
    <name type="scientific">Flavihumibacter stibioxidans</name>
    <dbReference type="NCBI Taxonomy" id="1834163"/>
    <lineage>
        <taxon>Bacteria</taxon>
        <taxon>Pseudomonadati</taxon>
        <taxon>Bacteroidota</taxon>
        <taxon>Chitinophagia</taxon>
        <taxon>Chitinophagales</taxon>
        <taxon>Chitinophagaceae</taxon>
        <taxon>Flavihumibacter</taxon>
    </lineage>
</organism>
<comment type="similarity">
    <text evidence="3 19">In the N-terminal section; belongs to the NnrE/AIBP family.</text>
</comment>
<keyword evidence="10 17" id="KW-0520">NAD</keyword>
<evidence type="ECO:0000256" key="18">
    <source>
        <dbReference type="HAMAP-Rule" id="MF_01966"/>
    </source>
</evidence>
<comment type="subunit">
    <text evidence="17">Homotetramer.</text>
</comment>
<keyword evidence="8 17" id="KW-0521">NADP</keyword>
<comment type="similarity">
    <text evidence="18">Belongs to the NnrE/AIBP family.</text>
</comment>
<comment type="function">
    <text evidence="14 19">Bifunctional enzyme that catalyzes the epimerization of the S- and R-forms of NAD(P)HX and the dehydration of the S-form of NAD(P)HX at the expense of ADP, which is converted to AMP. This allows the repair of both epimers of NAD(P)HX, a damaged form of NAD(P)H that is a result of enzymatic or heat-dependent hydration.</text>
</comment>
<keyword evidence="5 18" id="KW-0479">Metal-binding</keyword>
<dbReference type="InterPro" id="IPR030677">
    <property type="entry name" value="Nnr"/>
</dbReference>
<evidence type="ECO:0000256" key="7">
    <source>
        <dbReference type="ARBA" id="ARBA00022840"/>
    </source>
</evidence>
<comment type="catalytic activity">
    <reaction evidence="15 17 19">
        <text>(6S)-NADHX + ADP = AMP + phosphate + NADH + H(+)</text>
        <dbReference type="Rhea" id="RHEA:32223"/>
        <dbReference type="ChEBI" id="CHEBI:15378"/>
        <dbReference type="ChEBI" id="CHEBI:43474"/>
        <dbReference type="ChEBI" id="CHEBI:57945"/>
        <dbReference type="ChEBI" id="CHEBI:64074"/>
        <dbReference type="ChEBI" id="CHEBI:456215"/>
        <dbReference type="ChEBI" id="CHEBI:456216"/>
        <dbReference type="EC" id="4.2.1.136"/>
    </reaction>
</comment>
<dbReference type="HAMAP" id="MF_01965">
    <property type="entry name" value="NADHX_dehydratase"/>
    <property type="match status" value="1"/>
</dbReference>
<dbReference type="InterPro" id="IPR029056">
    <property type="entry name" value="Ribokinase-like"/>
</dbReference>
<evidence type="ECO:0000256" key="16">
    <source>
        <dbReference type="ARBA" id="ARBA00049209"/>
    </source>
</evidence>
<dbReference type="Gene3D" id="3.40.50.10260">
    <property type="entry name" value="YjeF N-terminal domain"/>
    <property type="match status" value="1"/>
</dbReference>
<evidence type="ECO:0000256" key="15">
    <source>
        <dbReference type="ARBA" id="ARBA00048238"/>
    </source>
</evidence>
<feature type="binding site" evidence="17">
    <location>
        <position position="439"/>
    </location>
    <ligand>
        <name>AMP</name>
        <dbReference type="ChEBI" id="CHEBI:456215"/>
    </ligand>
</feature>
<comment type="function">
    <text evidence="18">Catalyzes the epimerization of the S- and R-forms of NAD(P)HX, a damaged form of NAD(P)H that is a result of enzymatic or heat-dependent hydration. This is a prerequisite for the S-specific NAD(P)H-hydrate dehydratase to allow the repair of both epimers of NAD(P)HX.</text>
</comment>
<feature type="binding site" evidence="17">
    <location>
        <position position="261"/>
    </location>
    <ligand>
        <name>(6S)-NADPHX</name>
        <dbReference type="ChEBI" id="CHEBI:64076"/>
    </ligand>
</feature>
<keyword evidence="12 17" id="KW-0456">Lyase</keyword>
<keyword evidence="7 17" id="KW-0067">ATP-binding</keyword>
<evidence type="ECO:0000256" key="6">
    <source>
        <dbReference type="ARBA" id="ARBA00022741"/>
    </source>
</evidence>
<keyword evidence="9 18" id="KW-0630">Potassium</keyword>
<dbReference type="InterPro" id="IPR004443">
    <property type="entry name" value="YjeF_N_dom"/>
</dbReference>
<evidence type="ECO:0000313" key="23">
    <source>
        <dbReference type="Proteomes" id="UP000765802"/>
    </source>
</evidence>
<evidence type="ECO:0000259" key="21">
    <source>
        <dbReference type="PROSITE" id="PS51385"/>
    </source>
</evidence>
<comment type="similarity">
    <text evidence="17">Belongs to the NnrD/CARKD family.</text>
</comment>
<dbReference type="Proteomes" id="UP000765802">
    <property type="component" value="Unassembled WGS sequence"/>
</dbReference>
<evidence type="ECO:0000256" key="9">
    <source>
        <dbReference type="ARBA" id="ARBA00022958"/>
    </source>
</evidence>
<name>A0ABR7M3H2_9BACT</name>
<dbReference type="Pfam" id="PF01256">
    <property type="entry name" value="Carb_kinase"/>
    <property type="match status" value="1"/>
</dbReference>
<feature type="binding site" evidence="18">
    <location>
        <begin position="130"/>
        <end position="136"/>
    </location>
    <ligand>
        <name>(6S)-NADPHX</name>
        <dbReference type="ChEBI" id="CHEBI:64076"/>
    </ligand>
</feature>
<comment type="catalytic activity">
    <reaction evidence="1 18 19">
        <text>(6R)-NADHX = (6S)-NADHX</text>
        <dbReference type="Rhea" id="RHEA:32215"/>
        <dbReference type="ChEBI" id="CHEBI:64074"/>
        <dbReference type="ChEBI" id="CHEBI:64075"/>
        <dbReference type="EC" id="5.1.99.6"/>
    </reaction>
</comment>
<keyword evidence="13" id="KW-0511">Multifunctional enzyme</keyword>
<dbReference type="CDD" id="cd01171">
    <property type="entry name" value="YXKO-related"/>
    <property type="match status" value="1"/>
</dbReference>
<dbReference type="PROSITE" id="PS51383">
    <property type="entry name" value="YJEF_C_3"/>
    <property type="match status" value="1"/>
</dbReference>
<feature type="binding site" evidence="17">
    <location>
        <position position="324"/>
    </location>
    <ligand>
        <name>(6S)-NADPHX</name>
        <dbReference type="ChEBI" id="CHEBI:64076"/>
    </ligand>
</feature>
<evidence type="ECO:0000256" key="17">
    <source>
        <dbReference type="HAMAP-Rule" id="MF_01965"/>
    </source>
</evidence>
<dbReference type="PANTHER" id="PTHR12592">
    <property type="entry name" value="ATP-DEPENDENT (S)-NAD(P)H-HYDRATE DEHYDRATASE FAMILY MEMBER"/>
    <property type="match status" value="1"/>
</dbReference>
<reference evidence="22 23" key="1">
    <citation type="submission" date="2016-07" db="EMBL/GenBank/DDBJ databases">
        <title>Genome analysis of Flavihumibacter stibioxidans YS-17.</title>
        <authorList>
            <person name="Shi K."/>
            <person name="Han Y."/>
            <person name="Wang G."/>
        </authorList>
    </citation>
    <scope>NUCLEOTIDE SEQUENCE [LARGE SCALE GENOMIC DNA]</scope>
    <source>
        <strain evidence="22 23">YS-17</strain>
    </source>
</reference>
<keyword evidence="23" id="KW-1185">Reference proteome</keyword>
<dbReference type="PROSITE" id="PS51385">
    <property type="entry name" value="YJEF_N"/>
    <property type="match status" value="1"/>
</dbReference>
<comment type="caution">
    <text evidence="22">The sequence shown here is derived from an EMBL/GenBank/DDBJ whole genome shotgun (WGS) entry which is preliminary data.</text>
</comment>
<dbReference type="HAMAP" id="MF_01966">
    <property type="entry name" value="NADHX_epimerase"/>
    <property type="match status" value="1"/>
</dbReference>
<dbReference type="RefSeq" id="WP_187254852.1">
    <property type="nucleotide sequence ID" value="NZ_JBHULF010000006.1"/>
</dbReference>
<evidence type="ECO:0000256" key="1">
    <source>
        <dbReference type="ARBA" id="ARBA00000013"/>
    </source>
</evidence>
<dbReference type="SUPFAM" id="SSF53613">
    <property type="entry name" value="Ribokinase-like"/>
    <property type="match status" value="1"/>
</dbReference>
<comment type="cofactor">
    <cofactor evidence="17">
        <name>Mg(2+)</name>
        <dbReference type="ChEBI" id="CHEBI:18420"/>
    </cofactor>
</comment>
<proteinExistence type="inferred from homology"/>
<feature type="binding site" evidence="18">
    <location>
        <position position="162"/>
    </location>
    <ligand>
        <name>K(+)</name>
        <dbReference type="ChEBI" id="CHEBI:29103"/>
    </ligand>
</feature>
<feature type="domain" description="YjeF N-terminal" evidence="21">
    <location>
        <begin position="9"/>
        <end position="216"/>
    </location>
</feature>
<gene>
    <name evidence="18" type="primary">nnrE</name>
    <name evidence="17" type="synonym">nnrD</name>
    <name evidence="22" type="ORF">BC349_00810</name>
</gene>
<dbReference type="PIRSF" id="PIRSF017184">
    <property type="entry name" value="Nnr"/>
    <property type="match status" value="1"/>
</dbReference>
<comment type="caution">
    <text evidence="18">Lacks conserved residue(s) required for the propagation of feature annotation.</text>
</comment>
<evidence type="ECO:0000259" key="20">
    <source>
        <dbReference type="PROSITE" id="PS51383"/>
    </source>
</evidence>
<protein>
    <recommendedName>
        <fullName evidence="19">Bifunctional NAD(P)H-hydrate repair enzyme</fullName>
    </recommendedName>
    <alternativeName>
        <fullName evidence="19">Nicotinamide nucleotide repair protein</fullName>
    </alternativeName>
    <domain>
        <recommendedName>
            <fullName evidence="19">ADP-dependent (S)-NAD(P)H-hydrate dehydratase</fullName>
            <ecNumber evidence="19">4.2.1.136</ecNumber>
        </recommendedName>
        <alternativeName>
            <fullName evidence="19">ADP-dependent NAD(P)HX dehydratase</fullName>
        </alternativeName>
    </domain>
    <domain>
        <recommendedName>
            <fullName evidence="19">NAD(P)H-hydrate epimerase</fullName>
            <ecNumber evidence="19">5.1.99.6</ecNumber>
        </recommendedName>
    </domain>
</protein>
<feature type="binding site" evidence="18">
    <location>
        <begin position="58"/>
        <end position="62"/>
    </location>
    <ligand>
        <name>(6S)-NADPHX</name>
        <dbReference type="ChEBI" id="CHEBI:64076"/>
    </ligand>
</feature>
<evidence type="ECO:0000256" key="8">
    <source>
        <dbReference type="ARBA" id="ARBA00022857"/>
    </source>
</evidence>
<dbReference type="EMBL" id="MBUA01000001">
    <property type="protein sequence ID" value="MBC6489491.1"/>
    <property type="molecule type" value="Genomic_DNA"/>
</dbReference>
<dbReference type="NCBIfam" id="TIGR00196">
    <property type="entry name" value="yjeF_cterm"/>
    <property type="match status" value="1"/>
</dbReference>
<dbReference type="PANTHER" id="PTHR12592:SF0">
    <property type="entry name" value="ATP-DEPENDENT (S)-NAD(P)H-HYDRATE DEHYDRATASE"/>
    <property type="match status" value="1"/>
</dbReference>
<dbReference type="NCBIfam" id="TIGR00197">
    <property type="entry name" value="yjeF_nterm"/>
    <property type="match status" value="1"/>
</dbReference>
<comment type="similarity">
    <text evidence="4 19">In the C-terminal section; belongs to the NnrD/CARKD family.</text>
</comment>
<keyword evidence="6 17" id="KW-0547">Nucleotide-binding</keyword>
<feature type="binding site" evidence="18">
    <location>
        <position position="59"/>
    </location>
    <ligand>
        <name>K(+)</name>
        <dbReference type="ChEBI" id="CHEBI:29103"/>
    </ligand>
</feature>
<comment type="catalytic activity">
    <reaction evidence="2 18 19">
        <text>(6R)-NADPHX = (6S)-NADPHX</text>
        <dbReference type="Rhea" id="RHEA:32227"/>
        <dbReference type="ChEBI" id="CHEBI:64076"/>
        <dbReference type="ChEBI" id="CHEBI:64077"/>
        <dbReference type="EC" id="5.1.99.6"/>
    </reaction>
</comment>
<accession>A0ABR7M3H2</accession>
<dbReference type="EC" id="4.2.1.136" evidence="19"/>
<evidence type="ECO:0000256" key="12">
    <source>
        <dbReference type="ARBA" id="ARBA00023239"/>
    </source>
</evidence>
<evidence type="ECO:0000313" key="22">
    <source>
        <dbReference type="EMBL" id="MBC6489491.1"/>
    </source>
</evidence>
<feature type="binding site" evidence="17">
    <location>
        <begin position="410"/>
        <end position="414"/>
    </location>
    <ligand>
        <name>AMP</name>
        <dbReference type="ChEBI" id="CHEBI:456215"/>
    </ligand>
</feature>
<dbReference type="Gene3D" id="3.40.1190.20">
    <property type="match status" value="1"/>
</dbReference>
<dbReference type="InterPro" id="IPR036652">
    <property type="entry name" value="YjeF_N_dom_sf"/>
</dbReference>
<feature type="binding site" evidence="17">
    <location>
        <position position="375"/>
    </location>
    <ligand>
        <name>(6S)-NADPHX</name>
        <dbReference type="ChEBI" id="CHEBI:64076"/>
    </ligand>
</feature>
<comment type="function">
    <text evidence="17">Catalyzes the dehydration of the S-form of NAD(P)HX at the expense of ADP, which is converted to AMP. Together with NAD(P)HX epimerase, which catalyzes the epimerization of the S- and R-forms, the enzyme allows the repair of both epimers of NAD(P)HX, a damaged form of NAD(P)H that is a result of enzymatic or heat-dependent hydration.</text>
</comment>
<dbReference type="EC" id="5.1.99.6" evidence="19"/>
<evidence type="ECO:0000256" key="4">
    <source>
        <dbReference type="ARBA" id="ARBA00009524"/>
    </source>
</evidence>
<sequence length="505" mass="54319">MVVLSAEQVRAWDNFTMENEPIAPIDLMERAAEKCVGWLESNHLLQQQQFYIFCGKGNNGGDGLAIARLLHEKQRPVDVFILEFGHLGTQDFQQNLQRLHILPVNIHFLQPGAPLPDIPEEIIIIDALLGTGLNRPAEGRMAELISLLNGSSNSVISIDMPSGMFTDASTLPGVCVKASVTLSFQCYKTALLLAENAPYFGQVAILDIGLSPHFIQAIQPMYEMVDQAIAASILKPRAAFSHKGIFGHALLLAGSHGKMGAAILAARACLSAGAGLLTSMVPETGLPIIQSSVPEAMAIVQGTDIQEGKVPDLSPYRSIGCGPGIGTNVSTASLLEDIIRQYKQPMVWDADALNLLSYNPGWWSSLPPFSILTPHPKEFDRLTGPHTSDFSRLQKAVELAKKHQHIIILKGHRSFIAMPGGRAWFNFSGNASMAKGGSGDALTGMLTGLLARGYAPEQAALLGVYVHGLAGELASLQKGMESVLASDIIQHIGNAFVQLQSIKNR</sequence>
<evidence type="ECO:0000256" key="19">
    <source>
        <dbReference type="PIRNR" id="PIRNR017184"/>
    </source>
</evidence>
<evidence type="ECO:0000256" key="14">
    <source>
        <dbReference type="ARBA" id="ARBA00025153"/>
    </source>
</evidence>
<evidence type="ECO:0000256" key="11">
    <source>
        <dbReference type="ARBA" id="ARBA00023235"/>
    </source>
</evidence>
<comment type="cofactor">
    <cofactor evidence="18 19">
        <name>K(+)</name>
        <dbReference type="ChEBI" id="CHEBI:29103"/>
    </cofactor>
    <text evidence="18 19">Binds 1 potassium ion per subunit.</text>
</comment>
<dbReference type="SUPFAM" id="SSF64153">
    <property type="entry name" value="YjeF N-terminal domain-like"/>
    <property type="match status" value="1"/>
</dbReference>
<dbReference type="Pfam" id="PF03853">
    <property type="entry name" value="YjeF_N"/>
    <property type="match status" value="1"/>
</dbReference>
<feature type="binding site" evidence="17">
    <location>
        <position position="440"/>
    </location>
    <ligand>
        <name>(6S)-NADPHX</name>
        <dbReference type="ChEBI" id="CHEBI:64076"/>
    </ligand>
</feature>
<evidence type="ECO:0000256" key="3">
    <source>
        <dbReference type="ARBA" id="ARBA00006001"/>
    </source>
</evidence>
<evidence type="ECO:0000256" key="10">
    <source>
        <dbReference type="ARBA" id="ARBA00023027"/>
    </source>
</evidence>